<proteinExistence type="inferred from homology"/>
<feature type="domain" description="CLEC16A/TT9 C-terminal" evidence="5">
    <location>
        <begin position="376"/>
        <end position="749"/>
    </location>
</feature>
<dbReference type="InterPro" id="IPR039272">
    <property type="entry name" value="CLEC16A/TT9"/>
</dbReference>
<evidence type="ECO:0000313" key="7">
    <source>
        <dbReference type="Proteomes" id="UP000549394"/>
    </source>
</evidence>
<feature type="domain" description="CLEC16A/TT9 C-terminal" evidence="5">
    <location>
        <begin position="242"/>
        <end position="337"/>
    </location>
</feature>
<feature type="compositionally biased region" description="Basic and acidic residues" evidence="3">
    <location>
        <begin position="386"/>
        <end position="409"/>
    </location>
</feature>
<dbReference type="Pfam" id="PF09758">
    <property type="entry name" value="FPL"/>
    <property type="match status" value="1"/>
</dbReference>
<evidence type="ECO:0000259" key="5">
    <source>
        <dbReference type="Pfam" id="PF19439"/>
    </source>
</evidence>
<dbReference type="GO" id="GO:0006914">
    <property type="term" value="P:autophagy"/>
    <property type="evidence" value="ECO:0007669"/>
    <property type="project" value="UniProtKB-KW"/>
</dbReference>
<dbReference type="GO" id="GO:0007034">
    <property type="term" value="P:vacuolar transport"/>
    <property type="evidence" value="ECO:0007669"/>
    <property type="project" value="TreeGrafter"/>
</dbReference>
<dbReference type="PANTHER" id="PTHR21481:SF0">
    <property type="entry name" value="PROTEIN CLEC16A"/>
    <property type="match status" value="1"/>
</dbReference>
<dbReference type="EMBL" id="CAJFCJ010000007">
    <property type="protein sequence ID" value="CAD5116915.1"/>
    <property type="molecule type" value="Genomic_DNA"/>
</dbReference>
<dbReference type="GO" id="GO:0005770">
    <property type="term" value="C:late endosome"/>
    <property type="evidence" value="ECO:0007669"/>
    <property type="project" value="TreeGrafter"/>
</dbReference>
<dbReference type="GO" id="GO:1901096">
    <property type="term" value="P:regulation of autophagosome maturation"/>
    <property type="evidence" value="ECO:0007669"/>
    <property type="project" value="TreeGrafter"/>
</dbReference>
<dbReference type="Pfam" id="PF19439">
    <property type="entry name" value="CLEC16A_C"/>
    <property type="match status" value="2"/>
</dbReference>
<dbReference type="AlphaFoldDB" id="A0A7I8VME4"/>
<evidence type="ECO:0000259" key="4">
    <source>
        <dbReference type="Pfam" id="PF09758"/>
    </source>
</evidence>
<evidence type="ECO:0000256" key="1">
    <source>
        <dbReference type="ARBA" id="ARBA00006441"/>
    </source>
</evidence>
<keyword evidence="2" id="KW-0072">Autophagy</keyword>
<sequence length="808" mass="92836">MLSKPKTWITGSSWKAKDKHSLENLKLIYNLLYKHQNVTESNKDNLVETLRVLPEILAWGEKHDSMVLDFFMEKNMLAFFLRYMKQKNGHYISLQMLQSLNLIFQNINNNPFIYYLLSNNHVNSIILHKFDFSNEEVMAYYITFLKLLSFKLNESTIHFFYNEHVNDFALYTEAIKFFNHSESMVRITVRTITLNVYRVRDVSMLKYIRERTASPYFSNLVWYMGSHALDIDIAVREDTDHKNRNMINSMIDEHVDYLLYVNDILNLNIEDLNSILEEQLLGNMLLPLHIYGIINNGPQPKLCSPLALFLLSLFYTFVQRPKFLSVITQILVGKDLPPVSSFVQPPLLQDTLSHGSSSTSSVVRRGNSTFYAGSFSSEPDDDDEIERAVEGKADEESTDDSVKDEENITDEQKLKRTSALLNHRVFFSTILETLNCTDNDFNCLLSLMLLHGIADNIDSLQMEFQLLLLDKLVLVVNMSCENGSRLRLITLELATTLIHKLQDAMQPHQKTALLTAKEQATLILANFYQVWVKSEEIFIEIFEDEFVNMKKVSTTEDVSREAAVLLPPTATPLTGIDFKLRLPCGEVERARRAIRVFLLVRDIVKKLNKEEEMDLPLTKNDNIVNEGDVLDLNNSDLIACTITNKNKKERRFVSIDEVRMIIVEPDGTRLGFGIVRSFAPLQRLDVTSDRNDNRILYVKIPNSKFDVKLELDDHIRCMAAKQRLTKARARVRSYKMESIAKLIDYKIPQNNFPIGTKHPTPSKRSGIVRRVIGNADQGEEAVEADVPIVSNPLTVPIAKMTVKKEDNE</sequence>
<feature type="region of interest" description="Disordered" evidence="3">
    <location>
        <begin position="372"/>
        <end position="409"/>
    </location>
</feature>
<dbReference type="OrthoDB" id="294052at2759"/>
<evidence type="ECO:0000256" key="3">
    <source>
        <dbReference type="SAM" id="MobiDB-lite"/>
    </source>
</evidence>
<dbReference type="GO" id="GO:0005794">
    <property type="term" value="C:Golgi apparatus"/>
    <property type="evidence" value="ECO:0007669"/>
    <property type="project" value="TreeGrafter"/>
</dbReference>
<evidence type="ECO:0000313" key="6">
    <source>
        <dbReference type="EMBL" id="CAD5116915.1"/>
    </source>
</evidence>
<dbReference type="Proteomes" id="UP000549394">
    <property type="component" value="Unassembled WGS sequence"/>
</dbReference>
<gene>
    <name evidence="6" type="ORF">DGYR_LOCUS5496</name>
</gene>
<accession>A0A7I8VME4</accession>
<dbReference type="InterPro" id="IPR019155">
    <property type="entry name" value="CLEC16A/TT9_N"/>
</dbReference>
<protein>
    <submittedName>
        <fullName evidence="6">DgyrCDS5756</fullName>
    </submittedName>
</protein>
<keyword evidence="7" id="KW-1185">Reference proteome</keyword>
<organism evidence="6 7">
    <name type="scientific">Dimorphilus gyrociliatus</name>
    <dbReference type="NCBI Taxonomy" id="2664684"/>
    <lineage>
        <taxon>Eukaryota</taxon>
        <taxon>Metazoa</taxon>
        <taxon>Spiralia</taxon>
        <taxon>Lophotrochozoa</taxon>
        <taxon>Annelida</taxon>
        <taxon>Polychaeta</taxon>
        <taxon>Polychaeta incertae sedis</taxon>
        <taxon>Dinophilidae</taxon>
        <taxon>Dimorphilus</taxon>
    </lineage>
</organism>
<evidence type="ECO:0000256" key="2">
    <source>
        <dbReference type="ARBA" id="ARBA00023006"/>
    </source>
</evidence>
<dbReference type="InterPro" id="IPR045820">
    <property type="entry name" value="CLEC16A/TT9_C"/>
</dbReference>
<comment type="similarity">
    <text evidence="1">Belongs to the CLEC16A/gop-1 family.</text>
</comment>
<reference evidence="6 7" key="1">
    <citation type="submission" date="2020-08" db="EMBL/GenBank/DDBJ databases">
        <authorList>
            <person name="Hejnol A."/>
        </authorList>
    </citation>
    <scope>NUCLEOTIDE SEQUENCE [LARGE SCALE GENOMIC DNA]</scope>
</reference>
<dbReference type="PANTHER" id="PTHR21481">
    <property type="entry name" value="PROTEIN CLEC16A"/>
    <property type="match status" value="1"/>
</dbReference>
<feature type="domain" description="FPL" evidence="4">
    <location>
        <begin position="50"/>
        <end position="197"/>
    </location>
</feature>
<comment type="caution">
    <text evidence="6">The sequence shown here is derived from an EMBL/GenBank/DDBJ whole genome shotgun (WGS) entry which is preliminary data.</text>
</comment>
<dbReference type="GO" id="GO:0016197">
    <property type="term" value="P:endosomal transport"/>
    <property type="evidence" value="ECO:0007669"/>
    <property type="project" value="TreeGrafter"/>
</dbReference>
<name>A0A7I8VME4_9ANNE</name>